<dbReference type="eggNOG" id="COG0484">
    <property type="taxonomic scope" value="Bacteria"/>
</dbReference>
<evidence type="ECO:0000256" key="2">
    <source>
        <dbReference type="ARBA" id="ARBA00004418"/>
    </source>
</evidence>
<evidence type="ECO:0000256" key="5">
    <source>
        <dbReference type="ARBA" id="ARBA00022723"/>
    </source>
</evidence>
<keyword evidence="5" id="KW-0479">Metal-binding</keyword>
<keyword evidence="7" id="KW-0249">Electron transport</keyword>
<evidence type="ECO:0000256" key="7">
    <source>
        <dbReference type="ARBA" id="ARBA00022982"/>
    </source>
</evidence>
<evidence type="ECO:0000256" key="6">
    <source>
        <dbReference type="ARBA" id="ARBA00022764"/>
    </source>
</evidence>
<dbReference type="NCBIfam" id="NF047727">
    <property type="entry name" value="4hemeCytCCctA"/>
    <property type="match status" value="1"/>
</dbReference>
<accession>B1KPK2</accession>
<dbReference type="InterPro" id="IPR012286">
    <property type="entry name" value="Tetrahaem_cytochrome"/>
</dbReference>
<evidence type="ECO:0000256" key="3">
    <source>
        <dbReference type="ARBA" id="ARBA00022448"/>
    </source>
</evidence>
<dbReference type="GO" id="GO:0046872">
    <property type="term" value="F:metal ion binding"/>
    <property type="evidence" value="ECO:0007669"/>
    <property type="project" value="UniProtKB-KW"/>
</dbReference>
<protein>
    <submittedName>
        <fullName evidence="10">Cytochrome c3</fullName>
    </submittedName>
</protein>
<keyword evidence="11" id="KW-1185">Reference proteome</keyword>
<keyword evidence="3" id="KW-0813">Transport</keyword>
<feature type="domain" description="Tetrahaem cytochrome" evidence="9">
    <location>
        <begin position="42"/>
        <end position="114"/>
    </location>
</feature>
<gene>
    <name evidence="10" type="ordered locus">Swoo_1871</name>
</gene>
<keyword evidence="4" id="KW-0349">Heme</keyword>
<evidence type="ECO:0000259" key="9">
    <source>
        <dbReference type="Pfam" id="PF14537"/>
    </source>
</evidence>
<dbReference type="EMBL" id="CP000961">
    <property type="protein sequence ID" value="ACA86155.1"/>
    <property type="molecule type" value="Genomic_DNA"/>
</dbReference>
<dbReference type="KEGG" id="swd:Swoo_1871"/>
<keyword evidence="6" id="KW-0574">Periplasm</keyword>
<organism evidence="10 11">
    <name type="scientific">Shewanella woodyi (strain ATCC 51908 / MS32)</name>
    <dbReference type="NCBI Taxonomy" id="392500"/>
    <lineage>
        <taxon>Bacteria</taxon>
        <taxon>Pseudomonadati</taxon>
        <taxon>Pseudomonadota</taxon>
        <taxon>Gammaproteobacteria</taxon>
        <taxon>Alteromonadales</taxon>
        <taxon>Shewanellaceae</taxon>
        <taxon>Shewanella</taxon>
    </lineage>
</organism>
<dbReference type="SUPFAM" id="SSF48695">
    <property type="entry name" value="Multiheme cytochromes"/>
    <property type="match status" value="1"/>
</dbReference>
<dbReference type="Gene3D" id="1.10.1130.10">
    <property type="entry name" value="Flavocytochrome C3, Chain A"/>
    <property type="match status" value="1"/>
</dbReference>
<comment type="subcellular location">
    <subcellularLocation>
        <location evidence="2">Periplasm</location>
    </subcellularLocation>
</comment>
<sequence length="124" mass="13157" precursor="true">MLPYKEDIIVSKKILSALFGVGLAALALSPAVMAEPQELAEMHAEMDGCEACHADGEPSADGAYEFEQCQSCHGTLAEMDAVHQPHEGNLTCADCHAPHDMNVGDKPGCDSCHDDGRTSESTLK</sequence>
<keyword evidence="8" id="KW-0408">Iron</keyword>
<evidence type="ECO:0000256" key="1">
    <source>
        <dbReference type="ARBA" id="ARBA00001926"/>
    </source>
</evidence>
<evidence type="ECO:0000256" key="8">
    <source>
        <dbReference type="ARBA" id="ARBA00023004"/>
    </source>
</evidence>
<evidence type="ECO:0000256" key="4">
    <source>
        <dbReference type="ARBA" id="ARBA00022617"/>
    </source>
</evidence>
<dbReference type="STRING" id="392500.Swoo_1871"/>
<dbReference type="Proteomes" id="UP000002168">
    <property type="component" value="Chromosome"/>
</dbReference>
<proteinExistence type="predicted"/>
<reference evidence="10 11" key="1">
    <citation type="submission" date="2008-02" db="EMBL/GenBank/DDBJ databases">
        <title>Complete sequence of Shewanella woodyi ATCC 51908.</title>
        <authorList>
            <consortium name="US DOE Joint Genome Institute"/>
            <person name="Copeland A."/>
            <person name="Lucas S."/>
            <person name="Lapidus A."/>
            <person name="Glavina del Rio T."/>
            <person name="Dalin E."/>
            <person name="Tice H."/>
            <person name="Bruce D."/>
            <person name="Goodwin L."/>
            <person name="Pitluck S."/>
            <person name="Sims D."/>
            <person name="Brettin T."/>
            <person name="Detter J.C."/>
            <person name="Han C."/>
            <person name="Kuske C.R."/>
            <person name="Schmutz J."/>
            <person name="Larimer F."/>
            <person name="Land M."/>
            <person name="Hauser L."/>
            <person name="Kyrpides N."/>
            <person name="Lykidis A."/>
            <person name="Zhao J.-S."/>
            <person name="Richardson P."/>
        </authorList>
    </citation>
    <scope>NUCLEOTIDE SEQUENCE [LARGE SCALE GENOMIC DNA]</scope>
    <source>
        <strain evidence="11">ATCC 51908 / MS32</strain>
    </source>
</reference>
<dbReference type="GO" id="GO:0042597">
    <property type="term" value="C:periplasmic space"/>
    <property type="evidence" value="ECO:0007669"/>
    <property type="project" value="UniProtKB-SubCell"/>
</dbReference>
<dbReference type="FunFam" id="1.10.1130.10:FF:000003">
    <property type="entry name" value="Fumarate reductase flavoprotein subunit"/>
    <property type="match status" value="1"/>
</dbReference>
<dbReference type="InterPro" id="IPR036280">
    <property type="entry name" value="Multihaem_cyt_sf"/>
</dbReference>
<dbReference type="HOGENOM" id="CLU_164073_0_0_6"/>
<dbReference type="AlphaFoldDB" id="B1KPK2"/>
<comment type="cofactor">
    <cofactor evidence="1">
        <name>heme c</name>
        <dbReference type="ChEBI" id="CHEBI:61717"/>
    </cofactor>
</comment>
<name>B1KPK2_SHEWM</name>
<evidence type="ECO:0000313" key="11">
    <source>
        <dbReference type="Proteomes" id="UP000002168"/>
    </source>
</evidence>
<dbReference type="Pfam" id="PF14537">
    <property type="entry name" value="Cytochrom_c3_2"/>
    <property type="match status" value="1"/>
</dbReference>
<evidence type="ECO:0000313" key="10">
    <source>
        <dbReference type="EMBL" id="ACA86155.1"/>
    </source>
</evidence>